<reference evidence="2 3" key="1">
    <citation type="submission" date="2020-01" db="EMBL/GenBank/DDBJ databases">
        <title>Sulfitobacter sediminilitoris sp. nov., isolated from a tidal flat.</title>
        <authorList>
            <person name="Park S."/>
            <person name="Yoon J.-H."/>
        </authorList>
    </citation>
    <scope>NUCLEOTIDE SEQUENCE [LARGE SCALE GENOMIC DNA]</scope>
    <source>
        <strain evidence="2 3">JBTF-M27</strain>
    </source>
</reference>
<keyword evidence="1" id="KW-1133">Transmembrane helix</keyword>
<proteinExistence type="predicted"/>
<keyword evidence="3" id="KW-1185">Reference proteome</keyword>
<evidence type="ECO:0000256" key="1">
    <source>
        <dbReference type="SAM" id="Phobius"/>
    </source>
</evidence>
<evidence type="ECO:0000313" key="2">
    <source>
        <dbReference type="EMBL" id="NEK22575.1"/>
    </source>
</evidence>
<protein>
    <recommendedName>
        <fullName evidence="4">Aspartate carbamoyltransferase catalytic subunit</fullName>
    </recommendedName>
</protein>
<evidence type="ECO:0000313" key="3">
    <source>
        <dbReference type="Proteomes" id="UP000468591"/>
    </source>
</evidence>
<sequence length="175" mass="18911">MIKIPRHEQGTTRLFSLSMPEDKARALGDDPDQQQALLGVETLNSSGVEVFSLSDLGDLGLAGYLREGIDAQEEQLKRDRTKLSALSGWVMLVHSSAFGGQGVTLSPAPELTLIGTYSQTPTNDDVIDLQAESAQPYTGEPDVTPAKAPDRRGKGSLVVAVLALLFILVLWWAFF</sequence>
<feature type="transmembrane region" description="Helical" evidence="1">
    <location>
        <begin position="157"/>
        <end position="174"/>
    </location>
</feature>
<dbReference type="Proteomes" id="UP000468591">
    <property type="component" value="Unassembled WGS sequence"/>
</dbReference>
<comment type="caution">
    <text evidence="2">The sequence shown here is derived from an EMBL/GenBank/DDBJ whole genome shotgun (WGS) entry which is preliminary data.</text>
</comment>
<dbReference type="AlphaFoldDB" id="A0A6P0CBN9"/>
<keyword evidence="1" id="KW-0472">Membrane</keyword>
<accession>A0A6P0CBN9</accession>
<keyword evidence="1" id="KW-0812">Transmembrane</keyword>
<evidence type="ECO:0008006" key="4">
    <source>
        <dbReference type="Google" id="ProtNLM"/>
    </source>
</evidence>
<name>A0A6P0CBN9_9RHOB</name>
<organism evidence="2 3">
    <name type="scientific">Sulfitobacter sediminilitoris</name>
    <dbReference type="NCBI Taxonomy" id="2698830"/>
    <lineage>
        <taxon>Bacteria</taxon>
        <taxon>Pseudomonadati</taxon>
        <taxon>Pseudomonadota</taxon>
        <taxon>Alphaproteobacteria</taxon>
        <taxon>Rhodobacterales</taxon>
        <taxon>Roseobacteraceae</taxon>
        <taxon>Sulfitobacter</taxon>
    </lineage>
</organism>
<dbReference type="RefSeq" id="WP_164353486.1">
    <property type="nucleotide sequence ID" value="NZ_JAABNT010000004.1"/>
</dbReference>
<dbReference type="EMBL" id="JAABNT010000004">
    <property type="protein sequence ID" value="NEK22575.1"/>
    <property type="molecule type" value="Genomic_DNA"/>
</dbReference>
<gene>
    <name evidence="2" type="ORF">GV827_09180</name>
</gene>